<organism evidence="2 3">
    <name type="scientific">Aspergillus coremiiformis</name>
    <dbReference type="NCBI Taxonomy" id="138285"/>
    <lineage>
        <taxon>Eukaryota</taxon>
        <taxon>Fungi</taxon>
        <taxon>Dikarya</taxon>
        <taxon>Ascomycota</taxon>
        <taxon>Pezizomycotina</taxon>
        <taxon>Eurotiomycetes</taxon>
        <taxon>Eurotiomycetidae</taxon>
        <taxon>Eurotiales</taxon>
        <taxon>Aspergillaceae</taxon>
        <taxon>Aspergillus</taxon>
        <taxon>Aspergillus subgen. Circumdati</taxon>
    </lineage>
</organism>
<protein>
    <recommendedName>
        <fullName evidence="1">Heterokaryon incompatibility domain-containing protein</fullName>
    </recommendedName>
</protein>
<name>A0A5N6ZAX5_9EURO</name>
<reference evidence="3" key="1">
    <citation type="submission" date="2019-04" db="EMBL/GenBank/DDBJ databases">
        <title>Friends and foes A comparative genomics studyof 23 Aspergillus species from section Flavi.</title>
        <authorList>
            <consortium name="DOE Joint Genome Institute"/>
            <person name="Kjaerbolling I."/>
            <person name="Vesth T."/>
            <person name="Frisvad J.C."/>
            <person name="Nybo J.L."/>
            <person name="Theobald S."/>
            <person name="Kildgaard S."/>
            <person name="Isbrandt T."/>
            <person name="Kuo A."/>
            <person name="Sato A."/>
            <person name="Lyhne E.K."/>
            <person name="Kogle M.E."/>
            <person name="Wiebenga A."/>
            <person name="Kun R.S."/>
            <person name="Lubbers R.J."/>
            <person name="Makela M.R."/>
            <person name="Barry K."/>
            <person name="Chovatia M."/>
            <person name="Clum A."/>
            <person name="Daum C."/>
            <person name="Haridas S."/>
            <person name="He G."/>
            <person name="LaButti K."/>
            <person name="Lipzen A."/>
            <person name="Mondo S."/>
            <person name="Riley R."/>
            <person name="Salamov A."/>
            <person name="Simmons B.A."/>
            <person name="Magnuson J.K."/>
            <person name="Henrissat B."/>
            <person name="Mortensen U.H."/>
            <person name="Larsen T.O."/>
            <person name="Devries R.P."/>
            <person name="Grigoriev I.V."/>
            <person name="Machida M."/>
            <person name="Baker S.E."/>
            <person name="Andersen M.R."/>
        </authorList>
    </citation>
    <scope>NUCLEOTIDE SEQUENCE [LARGE SCALE GENOMIC DNA]</scope>
    <source>
        <strain evidence="3">CBS 553.77</strain>
    </source>
</reference>
<sequence length="757" mass="85040">MEERIVEQGLLGVFVERYLQEQGQGGRYSRGLNNWLKLQTIVFSNPPDPRKPAFVNALSASQALSGTLLSEWWFANAQARQFSESARDLIKNASLRETQSTVAPDPELIQPREEDGDKYIYHEELFLLWQVEFLSHDGTVGETYITTLQRHRQDAALVASCQRTAWHAFGSLGGTNPPLTESTSSDTVAPTTFEEKVLSLSDCRAFAQNIANQNTKKDLPYYLWDVKNGWTVKTEDLVQRVDYVVISHTWGRWRKKQEPAVRVAGVPWDIPQNSRFEVEKLPEIVRNMDITAPYIWTDLLCIPQDRSKPQQERVYNSEIDRQALIFGSAKAGAIWLNDVESWEGMIVTVSWLCLKYLIASRPNVDDNLRGLLHSATESANAPTGLFGPYEWAGANSYMGAPSGWFSSLWTLQEACLRPQMGFLNREGKGLFAGKSRDSLMTLDGLLALAHWVGLNLVKINAELLPPYSEIPQGPLEVFKLSDEFQLSSLLNIDPLKLLGMTNLRYCSHSRARAIMSAIGATGWWSEHLQKYGRPPPETDLVLGRFPRAFVNEIRKQLGAAFFGSVSLSLDFTDILVSGDTDSRFGHRVIGSMLPFSSSANRPKGSHVWSHEFRDHPSVNTWRICTDGCVEMREIGLVAAADTGDFTGFSKACTLPARIMAPGSDGRMKPEDVDLQEWVETFQPIWPDMNVYAVCLCYGGPSGRDWGVILQQVPYREQYRLDPLTGDVKLLVKIGAYILTGAQQHKEPDTQKVDWLIL</sequence>
<evidence type="ECO:0000313" key="2">
    <source>
        <dbReference type="EMBL" id="KAE8354026.1"/>
    </source>
</evidence>
<keyword evidence="3" id="KW-1185">Reference proteome</keyword>
<proteinExistence type="predicted"/>
<evidence type="ECO:0000313" key="3">
    <source>
        <dbReference type="Proteomes" id="UP000327118"/>
    </source>
</evidence>
<gene>
    <name evidence="2" type="ORF">BDV28DRAFT_147505</name>
</gene>
<dbReference type="OrthoDB" id="4507626at2759"/>
<accession>A0A5N6ZAX5</accession>
<dbReference type="Pfam" id="PF06985">
    <property type="entry name" value="HET"/>
    <property type="match status" value="1"/>
</dbReference>
<evidence type="ECO:0000259" key="1">
    <source>
        <dbReference type="Pfam" id="PF06985"/>
    </source>
</evidence>
<dbReference type="InterPro" id="IPR010730">
    <property type="entry name" value="HET"/>
</dbReference>
<dbReference type="EMBL" id="ML739082">
    <property type="protein sequence ID" value="KAE8354026.1"/>
    <property type="molecule type" value="Genomic_DNA"/>
</dbReference>
<dbReference type="AlphaFoldDB" id="A0A5N6ZAX5"/>
<dbReference type="Proteomes" id="UP000327118">
    <property type="component" value="Unassembled WGS sequence"/>
</dbReference>
<feature type="domain" description="Heterokaryon incompatibility" evidence="1">
    <location>
        <begin position="243"/>
        <end position="344"/>
    </location>
</feature>